<dbReference type="Proteomes" id="UP000760860">
    <property type="component" value="Unassembled WGS sequence"/>
</dbReference>
<organism evidence="2 5">
    <name type="scientific">Phytophthora cactorum</name>
    <dbReference type="NCBI Taxonomy" id="29920"/>
    <lineage>
        <taxon>Eukaryota</taxon>
        <taxon>Sar</taxon>
        <taxon>Stramenopiles</taxon>
        <taxon>Oomycota</taxon>
        <taxon>Peronosporomycetes</taxon>
        <taxon>Peronosporales</taxon>
        <taxon>Peronosporaceae</taxon>
        <taxon>Phytophthora</taxon>
    </lineage>
</organism>
<evidence type="ECO:0000313" key="4">
    <source>
        <dbReference type="EMBL" id="KAG3203877.1"/>
    </source>
</evidence>
<proteinExistence type="predicted"/>
<dbReference type="EMBL" id="RCMV01002195">
    <property type="protein sequence ID" value="KAG3203877.1"/>
    <property type="molecule type" value="Genomic_DNA"/>
</dbReference>
<dbReference type="Proteomes" id="UP000774804">
    <property type="component" value="Unassembled WGS sequence"/>
</dbReference>
<name>A0A8T1ANQ7_9STRA</name>
<dbReference type="VEuPathDB" id="FungiDB:PC110_g20615"/>
<dbReference type="EMBL" id="RCML01001613">
    <property type="protein sequence ID" value="KAG2961385.1"/>
    <property type="molecule type" value="Genomic_DNA"/>
</dbReference>
<evidence type="ECO:0000313" key="5">
    <source>
        <dbReference type="Proteomes" id="UP000774804"/>
    </source>
</evidence>
<dbReference type="EMBL" id="RCMI01001544">
    <property type="protein sequence ID" value="KAG2883782.1"/>
    <property type="molecule type" value="Genomic_DNA"/>
</dbReference>
<feature type="region of interest" description="Disordered" evidence="1">
    <location>
        <begin position="42"/>
        <end position="68"/>
    </location>
</feature>
<reference evidence="2" key="1">
    <citation type="submission" date="2018-10" db="EMBL/GenBank/DDBJ databases">
        <title>Effector identification in a new, highly contiguous assembly of the strawberry crown rot pathogen Phytophthora cactorum.</title>
        <authorList>
            <person name="Armitage A.D."/>
            <person name="Nellist C.F."/>
            <person name="Bates H."/>
            <person name="Vickerstaff R.J."/>
            <person name="Harrison R.J."/>
        </authorList>
    </citation>
    <scope>NUCLEOTIDE SEQUENCE</scope>
    <source>
        <strain evidence="2">4032</strain>
        <strain evidence="3">P415</strain>
        <strain evidence="4">P421</strain>
    </source>
</reference>
<dbReference type="AlphaFoldDB" id="A0A8T1ANQ7"/>
<gene>
    <name evidence="2" type="ORF">PC115_g21519</name>
    <name evidence="3" type="ORF">PC118_g22002</name>
    <name evidence="4" type="ORF">PC129_g22688</name>
</gene>
<evidence type="ECO:0000256" key="1">
    <source>
        <dbReference type="SAM" id="MobiDB-lite"/>
    </source>
</evidence>
<sequence>MSTGNRGRELVADYETFTPAPFPVYVVMGYDQFSDKDFATVMEDEESPPKKQRVGVGKKMTGMAKKVE</sequence>
<comment type="caution">
    <text evidence="2">The sequence shown here is derived from an EMBL/GenBank/DDBJ whole genome shotgun (WGS) entry which is preliminary data.</text>
</comment>
<evidence type="ECO:0000313" key="3">
    <source>
        <dbReference type="EMBL" id="KAG2961385.1"/>
    </source>
</evidence>
<evidence type="ECO:0000313" key="2">
    <source>
        <dbReference type="EMBL" id="KAG2883782.1"/>
    </source>
</evidence>
<dbReference type="Proteomes" id="UP000697107">
    <property type="component" value="Unassembled WGS sequence"/>
</dbReference>
<accession>A0A8T1ANQ7</accession>
<protein>
    <submittedName>
        <fullName evidence="2">Uncharacterized protein</fullName>
    </submittedName>
</protein>